<organism evidence="1 2">
    <name type="scientific">Nocardia mexicana</name>
    <dbReference type="NCBI Taxonomy" id="279262"/>
    <lineage>
        <taxon>Bacteria</taxon>
        <taxon>Bacillati</taxon>
        <taxon>Actinomycetota</taxon>
        <taxon>Actinomycetes</taxon>
        <taxon>Mycobacteriales</taxon>
        <taxon>Nocardiaceae</taxon>
        <taxon>Nocardia</taxon>
    </lineage>
</organism>
<dbReference type="Proteomes" id="UP000255355">
    <property type="component" value="Unassembled WGS sequence"/>
</dbReference>
<dbReference type="EMBL" id="QQAZ01000005">
    <property type="protein sequence ID" value="RDI51088.1"/>
    <property type="molecule type" value="Genomic_DNA"/>
</dbReference>
<sequence>MRLRIAAVVSVLAVAGIVAVVALAQAMQFHTDSGSSGSRSIVTFDARSRFGSRAEDPALTVWKHCRSIVSHVRVVDGPTERDGDWTVVLEPALGAHTERRFVGCLEDLAVDGITSRLVNLQRAQHDR</sequence>
<accession>A0A370H5Q5</accession>
<gene>
    <name evidence="1" type="ORF">DFR68_105565</name>
</gene>
<comment type="caution">
    <text evidence="1">The sequence shown here is derived from an EMBL/GenBank/DDBJ whole genome shotgun (WGS) entry which is preliminary data.</text>
</comment>
<dbReference type="AlphaFoldDB" id="A0A370H5Q5"/>
<evidence type="ECO:0000313" key="2">
    <source>
        <dbReference type="Proteomes" id="UP000255355"/>
    </source>
</evidence>
<keyword evidence="2" id="KW-1185">Reference proteome</keyword>
<proteinExistence type="predicted"/>
<reference evidence="1 2" key="1">
    <citation type="submission" date="2018-07" db="EMBL/GenBank/DDBJ databases">
        <title>Genomic Encyclopedia of Type Strains, Phase IV (KMG-IV): sequencing the most valuable type-strain genomes for metagenomic binning, comparative biology and taxonomic classification.</title>
        <authorList>
            <person name="Goeker M."/>
        </authorList>
    </citation>
    <scope>NUCLEOTIDE SEQUENCE [LARGE SCALE GENOMIC DNA]</scope>
    <source>
        <strain evidence="1 2">DSM 44952</strain>
    </source>
</reference>
<name>A0A370H5Q5_9NOCA</name>
<protein>
    <submittedName>
        <fullName evidence="1">Uncharacterized protein</fullName>
    </submittedName>
</protein>
<evidence type="ECO:0000313" key="1">
    <source>
        <dbReference type="EMBL" id="RDI51088.1"/>
    </source>
</evidence>
<dbReference type="STRING" id="1210089.GCA_001613165_04725"/>